<accession>A0A919JM37</accession>
<sequence>MQPRRWVVDRTLAWLTANRRLARDYERQPQVAEALIRWAATAGMTRRQPARRQRRRTFT</sequence>
<reference evidence="1" key="1">
    <citation type="submission" date="2021-01" db="EMBL/GenBank/DDBJ databases">
        <title>Whole genome shotgun sequence of Actinoplanes nipponensis NBRC 14063.</title>
        <authorList>
            <person name="Komaki H."/>
            <person name="Tamura T."/>
        </authorList>
    </citation>
    <scope>NUCLEOTIDE SEQUENCE</scope>
    <source>
        <strain evidence="1">NBRC 14063</strain>
    </source>
</reference>
<dbReference type="PANTHER" id="PTHR30007:SF0">
    <property type="entry name" value="TRANSPOSASE"/>
    <property type="match status" value="1"/>
</dbReference>
<comment type="caution">
    <text evidence="1">The sequence shown here is derived from an EMBL/GenBank/DDBJ whole genome shotgun (WGS) entry which is preliminary data.</text>
</comment>
<protein>
    <recommendedName>
        <fullName evidence="3">Transposase DDE domain-containing protein</fullName>
    </recommendedName>
</protein>
<dbReference type="Proteomes" id="UP000647172">
    <property type="component" value="Unassembled WGS sequence"/>
</dbReference>
<evidence type="ECO:0000313" key="1">
    <source>
        <dbReference type="EMBL" id="GIE51735.1"/>
    </source>
</evidence>
<evidence type="ECO:0008006" key="3">
    <source>
        <dbReference type="Google" id="ProtNLM"/>
    </source>
</evidence>
<proteinExistence type="predicted"/>
<dbReference type="PANTHER" id="PTHR30007">
    <property type="entry name" value="PHP DOMAIN PROTEIN"/>
    <property type="match status" value="1"/>
</dbReference>
<evidence type="ECO:0000313" key="2">
    <source>
        <dbReference type="Proteomes" id="UP000647172"/>
    </source>
</evidence>
<name>A0A919JM37_9ACTN</name>
<organism evidence="1 2">
    <name type="scientific">Actinoplanes nipponensis</name>
    <dbReference type="NCBI Taxonomy" id="135950"/>
    <lineage>
        <taxon>Bacteria</taxon>
        <taxon>Bacillati</taxon>
        <taxon>Actinomycetota</taxon>
        <taxon>Actinomycetes</taxon>
        <taxon>Micromonosporales</taxon>
        <taxon>Micromonosporaceae</taxon>
        <taxon>Actinoplanes</taxon>
    </lineage>
</organism>
<gene>
    <name evidence="1" type="ORF">Ani05nite_52690</name>
</gene>
<dbReference type="EMBL" id="BOMQ01000061">
    <property type="protein sequence ID" value="GIE51735.1"/>
    <property type="molecule type" value="Genomic_DNA"/>
</dbReference>
<keyword evidence="2" id="KW-1185">Reference proteome</keyword>
<dbReference type="AlphaFoldDB" id="A0A919JM37"/>